<dbReference type="PANTHER" id="PTHR31633:SF1">
    <property type="entry name" value="H_ACA RIBONUCLEOPROTEIN COMPLEX NON-CORE SUBUNIT NAF1"/>
    <property type="match status" value="1"/>
</dbReference>
<dbReference type="SUPFAM" id="SSF50447">
    <property type="entry name" value="Translation proteins"/>
    <property type="match status" value="1"/>
</dbReference>
<dbReference type="EMBL" id="MU551697">
    <property type="protein sequence ID" value="KAI5617957.1"/>
    <property type="molecule type" value="Genomic_DNA"/>
</dbReference>
<keyword evidence="5" id="KW-0698">rRNA processing</keyword>
<evidence type="ECO:0000313" key="12">
    <source>
        <dbReference type="EMBL" id="KAI5617957.1"/>
    </source>
</evidence>
<feature type="compositionally biased region" description="Low complexity" evidence="11">
    <location>
        <begin position="274"/>
        <end position="289"/>
    </location>
</feature>
<keyword evidence="6" id="KW-0597">Phosphoprotein</keyword>
<name>A0AAD5AKR3_SILAS</name>
<dbReference type="AlphaFoldDB" id="A0AAD5AKR3"/>
<reference evidence="12" key="1">
    <citation type="submission" date="2018-07" db="EMBL/GenBank/DDBJ databases">
        <title>Comparative genomics of catfishes provides insights into carnivory and benthic adaptation.</title>
        <authorList>
            <person name="Zhang Y."/>
            <person name="Wang D."/>
            <person name="Peng Z."/>
            <person name="Zheng S."/>
            <person name="Shao F."/>
            <person name="Tao W."/>
        </authorList>
    </citation>
    <scope>NUCLEOTIDE SEQUENCE</scope>
    <source>
        <strain evidence="12">Chongqing</strain>
    </source>
</reference>
<evidence type="ECO:0000256" key="8">
    <source>
        <dbReference type="ARBA" id="ARBA00023242"/>
    </source>
</evidence>
<accession>A0AAD5AKR3</accession>
<comment type="subcellular location">
    <subcellularLocation>
        <location evidence="1">Nucleus</location>
    </subcellularLocation>
</comment>
<dbReference type="InterPro" id="IPR038664">
    <property type="entry name" value="Gar1/Naf1_Cbf5-bd_sf"/>
</dbReference>
<comment type="similarity">
    <text evidence="2">Belongs to the NAF1 family.</text>
</comment>
<keyword evidence="4" id="KW-0690">Ribosome biogenesis</keyword>
<dbReference type="Gene3D" id="2.40.10.230">
    <property type="entry name" value="Probable tRNA pseudouridine synthase domain"/>
    <property type="match status" value="1"/>
</dbReference>
<comment type="function">
    <text evidence="9">RNA-binding protein required for the maturation of box H/ACA snoRNPs complex and ribosome biogenesis. During assembly of the H/ACA snoRNPs complex, it associates with the complex and disappears during maturation of the complex and is replaced by NOLA1/GAR1 to yield mature H/ACA snoRNPs complex. Probably competes with NOLA1/GAR1 for binding with DKC1/NOLA4.</text>
</comment>
<dbReference type="GO" id="GO:0005732">
    <property type="term" value="C:sno(s)RNA-containing ribonucleoprotein complex"/>
    <property type="evidence" value="ECO:0007669"/>
    <property type="project" value="InterPro"/>
</dbReference>
<evidence type="ECO:0000256" key="7">
    <source>
        <dbReference type="ARBA" id="ARBA00022884"/>
    </source>
</evidence>
<evidence type="ECO:0000256" key="1">
    <source>
        <dbReference type="ARBA" id="ARBA00004123"/>
    </source>
</evidence>
<feature type="region of interest" description="Disordered" evidence="11">
    <location>
        <begin position="182"/>
        <end position="250"/>
    </location>
</feature>
<dbReference type="GO" id="GO:0001522">
    <property type="term" value="P:pseudouridine synthesis"/>
    <property type="evidence" value="ECO:0007669"/>
    <property type="project" value="InterPro"/>
</dbReference>
<dbReference type="GO" id="GO:0043489">
    <property type="term" value="P:RNA stabilization"/>
    <property type="evidence" value="ECO:0007669"/>
    <property type="project" value="UniProtKB-ARBA"/>
</dbReference>
<dbReference type="GO" id="GO:0000493">
    <property type="term" value="P:box H/ACA snoRNP assembly"/>
    <property type="evidence" value="ECO:0007669"/>
    <property type="project" value="InterPro"/>
</dbReference>
<dbReference type="GO" id="GO:0005634">
    <property type="term" value="C:nucleus"/>
    <property type="evidence" value="ECO:0007669"/>
    <property type="project" value="UniProtKB-SubCell"/>
</dbReference>
<feature type="region of interest" description="Disordered" evidence="11">
    <location>
        <begin position="262"/>
        <end position="315"/>
    </location>
</feature>
<keyword evidence="13" id="KW-1185">Reference proteome</keyword>
<proteinExistence type="inferred from homology"/>
<evidence type="ECO:0000256" key="9">
    <source>
        <dbReference type="ARBA" id="ARBA00057529"/>
    </source>
</evidence>
<protein>
    <recommendedName>
        <fullName evidence="3">H/ACA ribonucleoprotein complex non-core subunit NAF1</fullName>
    </recommendedName>
</protein>
<dbReference type="GO" id="GO:0003723">
    <property type="term" value="F:RNA binding"/>
    <property type="evidence" value="ECO:0007669"/>
    <property type="project" value="UniProtKB-KW"/>
</dbReference>
<keyword evidence="12" id="KW-0687">Ribonucleoprotein</keyword>
<evidence type="ECO:0000256" key="2">
    <source>
        <dbReference type="ARBA" id="ARBA00009801"/>
    </source>
</evidence>
<dbReference type="InterPro" id="IPR040309">
    <property type="entry name" value="Naf1"/>
</dbReference>
<dbReference type="FunFam" id="2.40.10.230:FF:000002">
    <property type="entry name" value="H/ACA ribonucleoprotein complex non-core subunit NAF1"/>
    <property type="match status" value="1"/>
</dbReference>
<comment type="caution">
    <text evidence="12">The sequence shown here is derived from an EMBL/GenBank/DDBJ whole genome shotgun (WGS) entry which is preliminary data.</text>
</comment>
<feature type="region of interest" description="Disordered" evidence="11">
    <location>
        <begin position="439"/>
        <end position="565"/>
    </location>
</feature>
<keyword evidence="8" id="KW-0539">Nucleus</keyword>
<keyword evidence="7" id="KW-0694">RNA-binding</keyword>
<gene>
    <name evidence="12" type="ORF">C0J50_22546</name>
</gene>
<dbReference type="GO" id="GO:0006364">
    <property type="term" value="P:rRNA processing"/>
    <property type="evidence" value="ECO:0007669"/>
    <property type="project" value="UniProtKB-KW"/>
</dbReference>
<feature type="compositionally biased region" description="Pro residues" evidence="11">
    <location>
        <begin position="555"/>
        <end position="564"/>
    </location>
</feature>
<evidence type="ECO:0000256" key="3">
    <source>
        <dbReference type="ARBA" id="ARBA00021438"/>
    </source>
</evidence>
<dbReference type="InterPro" id="IPR007504">
    <property type="entry name" value="H/ACA_rnp_Gar1/Naf1"/>
</dbReference>
<evidence type="ECO:0000256" key="10">
    <source>
        <dbReference type="ARBA" id="ARBA00063185"/>
    </source>
</evidence>
<feature type="compositionally biased region" description="Basic and acidic residues" evidence="11">
    <location>
        <begin position="212"/>
        <end position="237"/>
    </location>
</feature>
<dbReference type="InterPro" id="IPR009000">
    <property type="entry name" value="Transl_B-barrel_sf"/>
</dbReference>
<dbReference type="Proteomes" id="UP001205998">
    <property type="component" value="Unassembled WGS sequence"/>
</dbReference>
<evidence type="ECO:0000256" key="4">
    <source>
        <dbReference type="ARBA" id="ARBA00022517"/>
    </source>
</evidence>
<organism evidence="12 13">
    <name type="scientific">Silurus asotus</name>
    <name type="common">Amur catfish</name>
    <name type="synonym">Parasilurus asotus</name>
    <dbReference type="NCBI Taxonomy" id="30991"/>
    <lineage>
        <taxon>Eukaryota</taxon>
        <taxon>Metazoa</taxon>
        <taxon>Chordata</taxon>
        <taxon>Craniata</taxon>
        <taxon>Vertebrata</taxon>
        <taxon>Euteleostomi</taxon>
        <taxon>Actinopterygii</taxon>
        <taxon>Neopterygii</taxon>
        <taxon>Teleostei</taxon>
        <taxon>Ostariophysi</taxon>
        <taxon>Siluriformes</taxon>
        <taxon>Siluridae</taxon>
        <taxon>Silurus</taxon>
    </lineage>
</organism>
<comment type="subunit">
    <text evidence="10">During assembly of the complex, component of the small nucleolar ribonucleoprotein particles containing H/ACA-type snoRNAs (H/ACA snoRNPs) which contains NOLA2/NHP2, NOLA3/NOP10, NAF1 and DKC1/NOLA4. Interacts directly with DKC1/NOLA4.</text>
</comment>
<dbReference type="PANTHER" id="PTHR31633">
    <property type="entry name" value="H/ACA RIBONUCLEOPROTEIN COMPLEX NON-CORE SUBUNIT NAF1"/>
    <property type="match status" value="1"/>
</dbReference>
<sequence length="592" mass="65896">MRERSRPITVPHAQHLTNHRASLSQARPITALHVRFHVVKSWLPRIGSDCSDFYFEIKDAHPTRKRGCEKRVDCARGCHARVGVGLTRRFRQEERVNMEEMEEPEGVIPTSRQCDVNDAAGDDKLSLEHEKGHEVVPDPGVPGLITQMETGVSVLGNVKKDTVGQEIVSEITPNLNEAMETCVSGQDGDQHPETSRSVASDSTVLDVVPETGRAEATSKRNEEMKTSVSEGNRDQKTVENVMGSPLLGGGGSLALLGMQYRDESSDELSESESDSSSSTSSSSSSSSSEPVIENDDGRDEDKDGGAPGKKAASVRTQDELLLEDLPVVENLSISIPENTDMEPVGIISSIVDQLVIIESKKDTPPLNEDSILFNKDRVSIGRVFEVFGPVCQPYYILRFNCQEDIDKRDLKIQEPVYFVPTIKDFTEYIFVEKIKQTKGSDASWKNDQEPPLEALDFSDDEQERIAKQKLKAQRRPQQQKLEESDSDSESSASRPPPPPRRKPRQNRNSQRGRPAHQEHHGGFHANYHANPNFQPDFMRHPPDPYRPPFQGHGYPPFPRAPPPHLGINPWQSCPYPGPIFFPPPPPPPPPSN</sequence>
<dbReference type="Pfam" id="PF04410">
    <property type="entry name" value="Gar1"/>
    <property type="match status" value="1"/>
</dbReference>
<evidence type="ECO:0000256" key="5">
    <source>
        <dbReference type="ARBA" id="ARBA00022552"/>
    </source>
</evidence>
<evidence type="ECO:0000256" key="6">
    <source>
        <dbReference type="ARBA" id="ARBA00022553"/>
    </source>
</evidence>
<evidence type="ECO:0000256" key="11">
    <source>
        <dbReference type="SAM" id="MobiDB-lite"/>
    </source>
</evidence>
<feature type="compositionally biased region" description="Acidic residues" evidence="11">
    <location>
        <begin position="264"/>
        <end position="273"/>
    </location>
</feature>
<evidence type="ECO:0000313" key="13">
    <source>
        <dbReference type="Proteomes" id="UP001205998"/>
    </source>
</evidence>